<protein>
    <submittedName>
        <fullName evidence="1">Uncharacterized protein</fullName>
    </submittedName>
</protein>
<dbReference type="Proteomes" id="UP000177707">
    <property type="component" value="Unassembled WGS sequence"/>
</dbReference>
<evidence type="ECO:0000313" key="2">
    <source>
        <dbReference type="Proteomes" id="UP000177707"/>
    </source>
</evidence>
<accession>A0A1G2TZG7</accession>
<evidence type="ECO:0000313" key="1">
    <source>
        <dbReference type="EMBL" id="OHB02667.1"/>
    </source>
</evidence>
<dbReference type="AlphaFoldDB" id="A0A1G2TZG7"/>
<dbReference type="STRING" id="1802758.A3A96_02335"/>
<proteinExistence type="predicted"/>
<gene>
    <name evidence="1" type="ORF">A3A96_02335</name>
</gene>
<comment type="caution">
    <text evidence="1">The sequence shown here is derived from an EMBL/GenBank/DDBJ whole genome shotgun (WGS) entry which is preliminary data.</text>
</comment>
<organism evidence="1 2">
    <name type="scientific">Candidatus Zambryskibacteria bacterium RIFCSPLOWO2_01_FULL_39_39</name>
    <dbReference type="NCBI Taxonomy" id="1802758"/>
    <lineage>
        <taxon>Bacteria</taxon>
        <taxon>Candidatus Zambryskiibacteriota</taxon>
    </lineage>
</organism>
<reference evidence="1 2" key="1">
    <citation type="journal article" date="2016" name="Nat. Commun.">
        <title>Thousands of microbial genomes shed light on interconnected biogeochemical processes in an aquifer system.</title>
        <authorList>
            <person name="Anantharaman K."/>
            <person name="Brown C.T."/>
            <person name="Hug L.A."/>
            <person name="Sharon I."/>
            <person name="Castelle C.J."/>
            <person name="Probst A.J."/>
            <person name="Thomas B.C."/>
            <person name="Singh A."/>
            <person name="Wilkins M.J."/>
            <person name="Karaoz U."/>
            <person name="Brodie E.L."/>
            <person name="Williams K.H."/>
            <person name="Hubbard S.S."/>
            <person name="Banfield J.F."/>
        </authorList>
    </citation>
    <scope>NUCLEOTIDE SEQUENCE [LARGE SCALE GENOMIC DNA]</scope>
</reference>
<name>A0A1G2TZG7_9BACT</name>
<sequence>MNENFKNKIRSLREIHFPGRSTRSLDKELEPHFGKHFYAYISKIEAGALPSIDFLKKVKNGYSLSTNEYEELVQLYFKERFENEIIAGAQKSGIAFEPQPLLFRKTKKKKL</sequence>
<dbReference type="EMBL" id="MHWB01000002">
    <property type="protein sequence ID" value="OHB02667.1"/>
    <property type="molecule type" value="Genomic_DNA"/>
</dbReference>